<protein>
    <recommendedName>
        <fullName evidence="5">ABC transporter domain-containing protein</fullName>
    </recommendedName>
</protein>
<dbReference type="RefSeq" id="WP_047977155.1">
    <property type="nucleotide sequence ID" value="NZ_JWIZ01000043.1"/>
</dbReference>
<feature type="coiled-coil region" evidence="4">
    <location>
        <begin position="298"/>
        <end position="325"/>
    </location>
</feature>
<evidence type="ECO:0000313" key="6">
    <source>
        <dbReference type="EMBL" id="KMK51225.1"/>
    </source>
</evidence>
<dbReference type="EMBL" id="JWIZ01000043">
    <property type="protein sequence ID" value="KMK51225.1"/>
    <property type="molecule type" value="Genomic_DNA"/>
</dbReference>
<keyword evidence="3" id="KW-0067">ATP-binding</keyword>
<dbReference type="PROSITE" id="PS50893">
    <property type="entry name" value="ABC_TRANSPORTER_2"/>
    <property type="match status" value="2"/>
</dbReference>
<dbReference type="SUPFAM" id="SSF52540">
    <property type="entry name" value="P-loop containing nucleoside triphosphate hydrolases"/>
    <property type="match status" value="2"/>
</dbReference>
<reference evidence="6 7" key="1">
    <citation type="submission" date="2014-12" db="EMBL/GenBank/DDBJ databases">
        <title>Reclassification of Actinobacillus muris as Muribacter muris.</title>
        <authorList>
            <person name="Christensen H."/>
            <person name="Nicklas W."/>
            <person name="Bisgaard M."/>
        </authorList>
    </citation>
    <scope>NUCLEOTIDE SEQUENCE [LARGE SCALE GENOMIC DNA]</scope>
    <source>
        <strain evidence="6 7">Ackerman80-443D</strain>
    </source>
</reference>
<dbReference type="GO" id="GO:0016887">
    <property type="term" value="F:ATP hydrolysis activity"/>
    <property type="evidence" value="ECO:0007669"/>
    <property type="project" value="InterPro"/>
</dbReference>
<dbReference type="InterPro" id="IPR050611">
    <property type="entry name" value="ABCF"/>
</dbReference>
<dbReference type="PROSITE" id="PS00211">
    <property type="entry name" value="ABC_TRANSPORTER_1"/>
    <property type="match status" value="1"/>
</dbReference>
<sequence>MTRINAQALIYRFDNGDMLFSNLNFALDDKITGLVGRNGVGKSLLASLLTGERIPYSGFVTTFCRVGWLKQDSVEEIPVLYETVSDFLGVRHRLEALTRITAGGCDPHDFELIDDNWQLQANLEQQLQALGLPVDPFLRCDALSGGQLTRLALYQLFQSNYGYLILDEPGNHLDEQGKNWLIEQMMHFNGGILIISHDREILGYVDDILELNTLGIHHYGGSYEVYTKQRASELNSLERQIKHVNSEINLIRQTMQNNREKAQQRASQGKQVARSGSQAKVILNTLKHSAESSYGSQESNQNRKLLQIQEQLSSLNRKHELFKQQSLSLGKVEKRALRILDITEVRLPYIRHKNEITFSVDFGEKIHLSGKNGSGKSTLLKAISGHLSPVHGNINVREGLCYLDQHFTLLDNTKSALENLASFCPHLKETNLRTLLAGIGLKREKAMQAVVNLSGGERMKACMLAISHQPDNTLLLLDEPNNHLDLDSRLMLAQALREFNGSVLIVSHDKDFISDIGISRVISIDGS</sequence>
<gene>
    <name evidence="6" type="ORF">RO21_07350</name>
</gene>
<evidence type="ECO:0000256" key="3">
    <source>
        <dbReference type="ARBA" id="ARBA00022840"/>
    </source>
</evidence>
<proteinExistence type="predicted"/>
<feature type="domain" description="ABC transporter" evidence="5">
    <location>
        <begin position="4"/>
        <end position="238"/>
    </location>
</feature>
<evidence type="ECO:0000256" key="1">
    <source>
        <dbReference type="ARBA" id="ARBA00022737"/>
    </source>
</evidence>
<keyword evidence="2" id="KW-0547">Nucleotide-binding</keyword>
<dbReference type="GO" id="GO:0005524">
    <property type="term" value="F:ATP binding"/>
    <property type="evidence" value="ECO:0007669"/>
    <property type="project" value="UniProtKB-KW"/>
</dbReference>
<dbReference type="AlphaFoldDB" id="A0A0J5P628"/>
<evidence type="ECO:0000256" key="2">
    <source>
        <dbReference type="ARBA" id="ARBA00022741"/>
    </source>
</evidence>
<evidence type="ECO:0000259" key="5">
    <source>
        <dbReference type="PROSITE" id="PS50893"/>
    </source>
</evidence>
<name>A0A0J5P628_9PAST</name>
<comment type="caution">
    <text evidence="6">The sequence shown here is derived from an EMBL/GenBank/DDBJ whole genome shotgun (WGS) entry which is preliminary data.</text>
</comment>
<dbReference type="Gene3D" id="3.40.50.300">
    <property type="entry name" value="P-loop containing nucleotide triphosphate hydrolases"/>
    <property type="match status" value="2"/>
</dbReference>
<keyword evidence="4" id="KW-0175">Coiled coil</keyword>
<evidence type="ECO:0000313" key="7">
    <source>
        <dbReference type="Proteomes" id="UP000036270"/>
    </source>
</evidence>
<accession>A0A0J5P628</accession>
<feature type="domain" description="ABC transporter" evidence="5">
    <location>
        <begin position="337"/>
        <end position="527"/>
    </location>
</feature>
<dbReference type="Proteomes" id="UP000036270">
    <property type="component" value="Unassembled WGS sequence"/>
</dbReference>
<dbReference type="PATRIC" id="fig|67855.3.peg.1502"/>
<dbReference type="PANTHER" id="PTHR19211">
    <property type="entry name" value="ATP-BINDING TRANSPORT PROTEIN-RELATED"/>
    <property type="match status" value="1"/>
</dbReference>
<dbReference type="SMART" id="SM00382">
    <property type="entry name" value="AAA"/>
    <property type="match status" value="2"/>
</dbReference>
<dbReference type="PANTHER" id="PTHR19211:SF6">
    <property type="entry name" value="BLL7188 PROTEIN"/>
    <property type="match status" value="1"/>
</dbReference>
<evidence type="ECO:0000256" key="4">
    <source>
        <dbReference type="SAM" id="Coils"/>
    </source>
</evidence>
<keyword evidence="1" id="KW-0677">Repeat</keyword>
<dbReference type="InterPro" id="IPR003439">
    <property type="entry name" value="ABC_transporter-like_ATP-bd"/>
</dbReference>
<dbReference type="InterPro" id="IPR003593">
    <property type="entry name" value="AAA+_ATPase"/>
</dbReference>
<organism evidence="6 7">
    <name type="scientific">Muribacter muris</name>
    <dbReference type="NCBI Taxonomy" id="67855"/>
    <lineage>
        <taxon>Bacteria</taxon>
        <taxon>Pseudomonadati</taxon>
        <taxon>Pseudomonadota</taxon>
        <taxon>Gammaproteobacteria</taxon>
        <taxon>Pasteurellales</taxon>
        <taxon>Pasteurellaceae</taxon>
        <taxon>Muribacter</taxon>
    </lineage>
</organism>
<dbReference type="Pfam" id="PF00005">
    <property type="entry name" value="ABC_tran"/>
    <property type="match status" value="2"/>
</dbReference>
<dbReference type="InterPro" id="IPR027417">
    <property type="entry name" value="P-loop_NTPase"/>
</dbReference>
<dbReference type="InterPro" id="IPR017871">
    <property type="entry name" value="ABC_transporter-like_CS"/>
</dbReference>
<dbReference type="STRING" id="67855.RO21_07350"/>
<keyword evidence="7" id="KW-1185">Reference proteome</keyword>